<proteinExistence type="predicted"/>
<accession>A0A409X662</accession>
<keyword evidence="3" id="KW-1185">Reference proteome</keyword>
<dbReference type="PANTHER" id="PTHR24121:SF23">
    <property type="entry name" value="NO MECHANORECEPTOR POTENTIAL C, ISOFORM H"/>
    <property type="match status" value="1"/>
</dbReference>
<sequence>MTVDQQEIKFIDIATGLSAVQCTVDPRKMPEVALRWANPAGSDEWVRPKVGLTPPLAKAVRKHDLDAFVHIADLYQSLALSIQTTTPDAPLRYYGDILFATVLHDQVDILDEYIRRTGEGLDTVLVKKNIVEKAEEESPAAINDANKMHLGLNVHGKKHINLTRKNDSDAATDAGQETKTVPLLWKAIRLDAKGFIEYLGLDRPFAAYKAYSTSIATHGDEKARWTRRVLFDGRGAEASDSLTMDDAEGRLTVLLGEFPLVGAMIGNDVEMTKLLEKVKPDLMAQALSTNGCNSKIISYLLSNNLSPEERDSNRGWNICHYICDGNNKIVLEHFLLKLSREINEGLLKQQSKGRFNTLLHLAVKKGNVDLLRAILDYLSATAIPTFLQIRDADGQTPLHCAVRRSFTRITKVVLDASKFVPSSSSNSSSCVVTTARPSLHL</sequence>
<dbReference type="InParanoid" id="A0A409X662"/>
<gene>
    <name evidence="2" type="ORF">CVT25_005509</name>
</gene>
<dbReference type="OrthoDB" id="539213at2759"/>
<dbReference type="STRING" id="93625.A0A409X662"/>
<dbReference type="InterPro" id="IPR002110">
    <property type="entry name" value="Ankyrin_rpt"/>
</dbReference>
<dbReference type="InterPro" id="IPR036770">
    <property type="entry name" value="Ankyrin_rpt-contain_sf"/>
</dbReference>
<dbReference type="PANTHER" id="PTHR24121">
    <property type="entry name" value="NO MECHANORECEPTOR POTENTIAL C, ISOFORM D-RELATED"/>
    <property type="match status" value="1"/>
</dbReference>
<reference evidence="2 3" key="1">
    <citation type="journal article" date="2018" name="Evol. Lett.">
        <title>Horizontal gene cluster transfer increased hallucinogenic mushroom diversity.</title>
        <authorList>
            <person name="Reynolds H.T."/>
            <person name="Vijayakumar V."/>
            <person name="Gluck-Thaler E."/>
            <person name="Korotkin H.B."/>
            <person name="Matheny P.B."/>
            <person name="Slot J.C."/>
        </authorList>
    </citation>
    <scope>NUCLEOTIDE SEQUENCE [LARGE SCALE GENOMIC DNA]</scope>
    <source>
        <strain evidence="2 3">2631</strain>
    </source>
</reference>
<organism evidence="2 3">
    <name type="scientific">Psilocybe cyanescens</name>
    <dbReference type="NCBI Taxonomy" id="93625"/>
    <lineage>
        <taxon>Eukaryota</taxon>
        <taxon>Fungi</taxon>
        <taxon>Dikarya</taxon>
        <taxon>Basidiomycota</taxon>
        <taxon>Agaricomycotina</taxon>
        <taxon>Agaricomycetes</taxon>
        <taxon>Agaricomycetidae</taxon>
        <taxon>Agaricales</taxon>
        <taxon>Agaricineae</taxon>
        <taxon>Strophariaceae</taxon>
        <taxon>Psilocybe</taxon>
    </lineage>
</organism>
<name>A0A409X662_PSICY</name>
<evidence type="ECO:0000313" key="3">
    <source>
        <dbReference type="Proteomes" id="UP000283269"/>
    </source>
</evidence>
<feature type="compositionally biased region" description="Polar residues" evidence="1">
    <location>
        <begin position="430"/>
        <end position="441"/>
    </location>
</feature>
<dbReference type="EMBL" id="NHYD01002523">
    <property type="protein sequence ID" value="PPQ86288.1"/>
    <property type="molecule type" value="Genomic_DNA"/>
</dbReference>
<evidence type="ECO:0000256" key="1">
    <source>
        <dbReference type="SAM" id="MobiDB-lite"/>
    </source>
</evidence>
<dbReference type="Pfam" id="PF12796">
    <property type="entry name" value="Ank_2"/>
    <property type="match status" value="1"/>
</dbReference>
<dbReference type="AlphaFoldDB" id="A0A409X662"/>
<dbReference type="Gene3D" id="1.25.40.20">
    <property type="entry name" value="Ankyrin repeat-containing domain"/>
    <property type="match status" value="1"/>
</dbReference>
<dbReference type="SMART" id="SM00248">
    <property type="entry name" value="ANK"/>
    <property type="match status" value="3"/>
</dbReference>
<feature type="region of interest" description="Disordered" evidence="1">
    <location>
        <begin position="420"/>
        <end position="441"/>
    </location>
</feature>
<dbReference type="Proteomes" id="UP000283269">
    <property type="component" value="Unassembled WGS sequence"/>
</dbReference>
<dbReference type="SUPFAM" id="SSF48403">
    <property type="entry name" value="Ankyrin repeat"/>
    <property type="match status" value="1"/>
</dbReference>
<protein>
    <submittedName>
        <fullName evidence="2">Uncharacterized protein</fullName>
    </submittedName>
</protein>
<comment type="caution">
    <text evidence="2">The sequence shown here is derived from an EMBL/GenBank/DDBJ whole genome shotgun (WGS) entry which is preliminary data.</text>
</comment>
<evidence type="ECO:0000313" key="2">
    <source>
        <dbReference type="EMBL" id="PPQ86288.1"/>
    </source>
</evidence>